<protein>
    <recommendedName>
        <fullName evidence="1">Pyrrolo-quinoline quinone repeat domain-containing protein</fullName>
    </recommendedName>
</protein>
<dbReference type="EMBL" id="UINC01002270">
    <property type="protein sequence ID" value="SUZ94828.1"/>
    <property type="molecule type" value="Genomic_DNA"/>
</dbReference>
<organism evidence="2">
    <name type="scientific">marine metagenome</name>
    <dbReference type="NCBI Taxonomy" id="408172"/>
    <lineage>
        <taxon>unclassified sequences</taxon>
        <taxon>metagenomes</taxon>
        <taxon>ecological metagenomes</taxon>
    </lineage>
</organism>
<accession>A0A381RV25</accession>
<dbReference type="Pfam" id="PF13360">
    <property type="entry name" value="PQQ_2"/>
    <property type="match status" value="1"/>
</dbReference>
<evidence type="ECO:0000259" key="1">
    <source>
        <dbReference type="Pfam" id="PF13360"/>
    </source>
</evidence>
<evidence type="ECO:0000313" key="2">
    <source>
        <dbReference type="EMBL" id="SUZ94828.1"/>
    </source>
</evidence>
<dbReference type="AlphaFoldDB" id="A0A381RV25"/>
<dbReference type="InterPro" id="IPR018391">
    <property type="entry name" value="PQQ_b-propeller_rpt"/>
</dbReference>
<dbReference type="InterPro" id="IPR015943">
    <property type="entry name" value="WD40/YVTN_repeat-like_dom_sf"/>
</dbReference>
<dbReference type="InterPro" id="IPR002372">
    <property type="entry name" value="PQQ_rpt_dom"/>
</dbReference>
<dbReference type="PANTHER" id="PTHR34512:SF30">
    <property type="entry name" value="OUTER MEMBRANE PROTEIN ASSEMBLY FACTOR BAMB"/>
    <property type="match status" value="1"/>
</dbReference>
<gene>
    <name evidence="2" type="ORF">METZ01_LOCUS47682</name>
</gene>
<dbReference type="PANTHER" id="PTHR34512">
    <property type="entry name" value="CELL SURFACE PROTEIN"/>
    <property type="match status" value="1"/>
</dbReference>
<proteinExistence type="predicted"/>
<dbReference type="InterPro" id="IPR011047">
    <property type="entry name" value="Quinoprotein_ADH-like_sf"/>
</dbReference>
<name>A0A381RV25_9ZZZZ</name>
<feature type="domain" description="Pyrrolo-quinoline quinone repeat" evidence="1">
    <location>
        <begin position="111"/>
        <end position="370"/>
    </location>
</feature>
<dbReference type="Gene3D" id="2.130.10.10">
    <property type="entry name" value="YVTN repeat-like/Quinoprotein amine dehydrogenase"/>
    <property type="match status" value="1"/>
</dbReference>
<reference evidence="2" key="1">
    <citation type="submission" date="2018-05" db="EMBL/GenBank/DDBJ databases">
        <authorList>
            <person name="Lanie J.A."/>
            <person name="Ng W.-L."/>
            <person name="Kazmierczak K.M."/>
            <person name="Andrzejewski T.M."/>
            <person name="Davidsen T.M."/>
            <person name="Wayne K.J."/>
            <person name="Tettelin H."/>
            <person name="Glass J.I."/>
            <person name="Rusch D."/>
            <person name="Podicherti R."/>
            <person name="Tsui H.-C.T."/>
            <person name="Winkler M.E."/>
        </authorList>
    </citation>
    <scope>NUCLEOTIDE SEQUENCE</scope>
</reference>
<dbReference type="SUPFAM" id="SSF50998">
    <property type="entry name" value="Quinoprotein alcohol dehydrogenase-like"/>
    <property type="match status" value="1"/>
</dbReference>
<sequence>MVQSAAVRTSGAADGHFSIMLCVRTLAILVLIPSLVAGTQSDATWTQWGGPNRDFIIASPPLANSWPEDGPPMLWSQPLGVGHSAILAEDGMLFTMYRVGSATRRGTWNEEETVVALDAATGETLWEHTYPSRNENFQYGAGPHSTPLIVGDRLFTIGTNKQFYAFDKRTGEALWHHDLIADFGAPPLQLRPVVTAGYGCSPIAYKETIICSVGGPGQSVMAFNQSDGSVVWRGGDFLFGQAPPVLINVDGQEQLIIVGGASINGMDPDTGEVLWAVAHDPGNDLNITAGLWGDNNVLFVSSAYRAGSHALHLSLDGDITNVDELWYSKRLQLMFLNTIRIGDWVYGTAGTFGPKFMTAINVITGEPAWRERGFGHASMVRADGKFIIMDEDGDLVLVTMSPEGIEELARASIFDTTSWTVPTLVGTTLYARDRQKIVALDLGPSGLR</sequence>
<dbReference type="SMART" id="SM00564">
    <property type="entry name" value="PQQ"/>
    <property type="match status" value="3"/>
</dbReference>